<dbReference type="Gene3D" id="2.60.120.10">
    <property type="entry name" value="Jelly Rolls"/>
    <property type="match status" value="2"/>
</dbReference>
<reference evidence="2 3" key="1">
    <citation type="journal article" date="2021" name="Int. J. Syst. Evol. Microbiol.">
        <title>Salipiger mangrovisoli sp. nov., isolated from mangrove soil and the proposal for the reclassification of Paraphaeobacter pallidus as Salipiger pallidus comb. nov.</title>
        <authorList>
            <person name="Du J."/>
            <person name="Liu Y."/>
            <person name="Pei T."/>
            <person name="Deng M.R."/>
            <person name="Zhu H."/>
        </authorList>
    </citation>
    <scope>NUCLEOTIDE SEQUENCE [LARGE SCALE GENOMIC DNA]</scope>
    <source>
        <strain evidence="2 3">6D45A</strain>
    </source>
</reference>
<feature type="domain" description="Cupin type-2" evidence="1">
    <location>
        <begin position="221"/>
        <end position="273"/>
    </location>
</feature>
<dbReference type="Proteomes" id="UP000607796">
    <property type="component" value="Unassembled WGS sequence"/>
</dbReference>
<comment type="caution">
    <text evidence="2">The sequence shown here is derived from an EMBL/GenBank/DDBJ whole genome shotgun (WGS) entry which is preliminary data.</text>
</comment>
<dbReference type="PANTHER" id="PTHR36440:SF1">
    <property type="entry name" value="PUTATIVE (AFU_ORTHOLOGUE AFUA_8G07350)-RELATED"/>
    <property type="match status" value="1"/>
</dbReference>
<dbReference type="SUPFAM" id="SSF51182">
    <property type="entry name" value="RmlC-like cupins"/>
    <property type="match status" value="1"/>
</dbReference>
<dbReference type="Pfam" id="PF07883">
    <property type="entry name" value="Cupin_2"/>
    <property type="match status" value="1"/>
</dbReference>
<organism evidence="2 3">
    <name type="scientific">Salipiger mangrovisoli</name>
    <dbReference type="NCBI Taxonomy" id="2865933"/>
    <lineage>
        <taxon>Bacteria</taxon>
        <taxon>Pseudomonadati</taxon>
        <taxon>Pseudomonadota</taxon>
        <taxon>Alphaproteobacteria</taxon>
        <taxon>Rhodobacterales</taxon>
        <taxon>Roseobacteraceae</taxon>
        <taxon>Salipiger</taxon>
    </lineage>
</organism>
<protein>
    <submittedName>
        <fullName evidence="2">Cupin domain-containing protein</fullName>
    </submittedName>
</protein>
<dbReference type="EMBL" id="JADFFK010000006">
    <property type="protein sequence ID" value="MBE9637181.1"/>
    <property type="molecule type" value="Genomic_DNA"/>
</dbReference>
<keyword evidence="3" id="KW-1185">Reference proteome</keyword>
<dbReference type="PANTHER" id="PTHR36440">
    <property type="entry name" value="PUTATIVE (AFU_ORTHOLOGUE AFUA_8G07350)-RELATED"/>
    <property type="match status" value="1"/>
</dbReference>
<name>A0ABR9X170_9RHOB</name>
<dbReference type="InterPro" id="IPR014710">
    <property type="entry name" value="RmlC-like_jellyroll"/>
</dbReference>
<evidence type="ECO:0000259" key="1">
    <source>
        <dbReference type="Pfam" id="PF07883"/>
    </source>
</evidence>
<dbReference type="RefSeq" id="WP_194134496.1">
    <property type="nucleotide sequence ID" value="NZ_JADFFK010000006.1"/>
</dbReference>
<accession>A0ABR9X170</accession>
<evidence type="ECO:0000313" key="2">
    <source>
        <dbReference type="EMBL" id="MBE9637181.1"/>
    </source>
</evidence>
<proteinExistence type="predicted"/>
<sequence length="338" mass="36924">MRFNELPTKRVPYGIRAGMGPRHLLGGMVASAYAGAAETGGAFSLSMLTGGREAGLPMLRHAASHVAFQVLEGEIELYMMGLCWRLVGGDYASIPPGTDYGLRMMRLRNRAMVFHSGAEAGRLPEKLGRPYEGYVQPDRNPGSWADLTGADAAMCDTEILGALPEELTQQAPRRELPRETVPYALEAGCGVHLAVADQLFTFAGGKAQSDGRFLTLLTEGPQGTMIPPHKHLAHDETFFCAAGRIRMRAGDEELELAPGDFLFVPRGTPHAFQFLEPYTKIIGWLVPGVFEEFFYTLGDPTETTVYPQEPAPFRFDRVLARLDTLDIVPLGRPADAEA</sequence>
<dbReference type="InterPro" id="IPR013096">
    <property type="entry name" value="Cupin_2"/>
</dbReference>
<gene>
    <name evidence="2" type="ORF">IQ782_10055</name>
</gene>
<dbReference type="InterPro" id="IPR053146">
    <property type="entry name" value="QDO-like"/>
</dbReference>
<dbReference type="CDD" id="cd02215">
    <property type="entry name" value="cupin_QDO_N_C"/>
    <property type="match status" value="1"/>
</dbReference>
<dbReference type="InterPro" id="IPR011051">
    <property type="entry name" value="RmlC_Cupin_sf"/>
</dbReference>
<evidence type="ECO:0000313" key="3">
    <source>
        <dbReference type="Proteomes" id="UP000607796"/>
    </source>
</evidence>